<dbReference type="EMBL" id="AUZZ01001880">
    <property type="protein sequence ID" value="EQD62545.1"/>
    <property type="molecule type" value="Genomic_DNA"/>
</dbReference>
<protein>
    <submittedName>
        <fullName evidence="7">5,10-methylenetetrahydrofolate reductase</fullName>
    </submittedName>
</protein>
<reference evidence="7" key="1">
    <citation type="submission" date="2013-08" db="EMBL/GenBank/DDBJ databases">
        <authorList>
            <person name="Mendez C."/>
            <person name="Richter M."/>
            <person name="Ferrer M."/>
            <person name="Sanchez J."/>
        </authorList>
    </citation>
    <scope>NUCLEOTIDE SEQUENCE</scope>
</reference>
<comment type="cofactor">
    <cofactor evidence="1">
        <name>FAD</name>
        <dbReference type="ChEBI" id="CHEBI:57692"/>
    </cofactor>
</comment>
<dbReference type="PANTHER" id="PTHR45754">
    <property type="entry name" value="METHYLENETETRAHYDROFOLATE REDUCTASE"/>
    <property type="match status" value="1"/>
</dbReference>
<accession>T1C8I6</accession>
<feature type="non-terminal residue" evidence="7">
    <location>
        <position position="1"/>
    </location>
</feature>
<dbReference type="AlphaFoldDB" id="T1C8I6"/>
<name>T1C8I6_9ZZZZ</name>
<gene>
    <name evidence="7" type="ORF">B2A_02760</name>
</gene>
<evidence type="ECO:0000256" key="6">
    <source>
        <dbReference type="ARBA" id="ARBA00023002"/>
    </source>
</evidence>
<dbReference type="InterPro" id="IPR029041">
    <property type="entry name" value="FAD-linked_oxidoreductase-like"/>
</dbReference>
<evidence type="ECO:0000256" key="3">
    <source>
        <dbReference type="ARBA" id="ARBA00006743"/>
    </source>
</evidence>
<dbReference type="GO" id="GO:0009086">
    <property type="term" value="P:methionine biosynthetic process"/>
    <property type="evidence" value="ECO:0007669"/>
    <property type="project" value="TreeGrafter"/>
</dbReference>
<dbReference type="GO" id="GO:0071949">
    <property type="term" value="F:FAD binding"/>
    <property type="evidence" value="ECO:0007669"/>
    <property type="project" value="TreeGrafter"/>
</dbReference>
<dbReference type="Gene3D" id="3.20.20.220">
    <property type="match status" value="1"/>
</dbReference>
<keyword evidence="5" id="KW-0274">FAD</keyword>
<evidence type="ECO:0000313" key="7">
    <source>
        <dbReference type="EMBL" id="EQD62545.1"/>
    </source>
</evidence>
<evidence type="ECO:0000256" key="2">
    <source>
        <dbReference type="ARBA" id="ARBA00004777"/>
    </source>
</evidence>
<reference evidence="7" key="2">
    <citation type="journal article" date="2014" name="ISME J.">
        <title>Microbial stratification in low pH oxic and suboxic macroscopic growths along an acid mine drainage.</title>
        <authorList>
            <person name="Mendez-Garcia C."/>
            <person name="Mesa V."/>
            <person name="Sprenger R.R."/>
            <person name="Richter M."/>
            <person name="Diez M.S."/>
            <person name="Solano J."/>
            <person name="Bargiela R."/>
            <person name="Golyshina O.V."/>
            <person name="Manteca A."/>
            <person name="Ramos J.L."/>
            <person name="Gallego J.R."/>
            <person name="Llorente I."/>
            <person name="Martins Dos Santos V.A."/>
            <person name="Jensen O.N."/>
            <person name="Pelaez A.I."/>
            <person name="Sanchez J."/>
            <person name="Ferrer M."/>
        </authorList>
    </citation>
    <scope>NUCLEOTIDE SEQUENCE</scope>
</reference>
<keyword evidence="6" id="KW-0560">Oxidoreductase</keyword>
<organism evidence="7">
    <name type="scientific">mine drainage metagenome</name>
    <dbReference type="NCBI Taxonomy" id="410659"/>
    <lineage>
        <taxon>unclassified sequences</taxon>
        <taxon>metagenomes</taxon>
        <taxon>ecological metagenomes</taxon>
    </lineage>
</organism>
<dbReference type="CDD" id="cd00537">
    <property type="entry name" value="MTHFR"/>
    <property type="match status" value="1"/>
</dbReference>
<keyword evidence="4" id="KW-0285">Flavoprotein</keyword>
<dbReference type="UniPathway" id="UPA00193"/>
<proteinExistence type="inferred from homology"/>
<comment type="similarity">
    <text evidence="3">Belongs to the methylenetetrahydrofolate reductase family.</text>
</comment>
<evidence type="ECO:0000256" key="4">
    <source>
        <dbReference type="ARBA" id="ARBA00022630"/>
    </source>
</evidence>
<evidence type="ECO:0000256" key="5">
    <source>
        <dbReference type="ARBA" id="ARBA00022827"/>
    </source>
</evidence>
<dbReference type="SUPFAM" id="SSF51730">
    <property type="entry name" value="FAD-linked oxidoreductase"/>
    <property type="match status" value="1"/>
</dbReference>
<evidence type="ECO:0000256" key="1">
    <source>
        <dbReference type="ARBA" id="ARBA00001974"/>
    </source>
</evidence>
<comment type="caution">
    <text evidence="7">The sequence shown here is derived from an EMBL/GenBank/DDBJ whole genome shotgun (WGS) entry which is preliminary data.</text>
</comment>
<sequence length="225" mass="25252">PVSFEFYPPKTPEQHEQLERTVTRLRVHAPQFVSVTFGAGGSTLSYTPDTVRALREVHGLEAVPHLSCMGGTRSEIAALLEQYRDIGCTRVVALRGDLPSGMATSGDFRYAADLVRFIRSEHDRHFHITVAAYPETHPQAEDAHADVRHFVAKIEAGADNAITQYFFNHRCLFPLRRGCAPRRRERAGRARHHAGFQLCATAALLRAVRRRNPALDRAPHAGLWR</sequence>
<dbReference type="GO" id="GO:0035999">
    <property type="term" value="P:tetrahydrofolate interconversion"/>
    <property type="evidence" value="ECO:0007669"/>
    <property type="project" value="UniProtKB-UniPathway"/>
</dbReference>
<dbReference type="GO" id="GO:0005829">
    <property type="term" value="C:cytosol"/>
    <property type="evidence" value="ECO:0007669"/>
    <property type="project" value="TreeGrafter"/>
</dbReference>
<dbReference type="PANTHER" id="PTHR45754:SF3">
    <property type="entry name" value="METHYLENETETRAHYDROFOLATE REDUCTASE (NADPH)"/>
    <property type="match status" value="1"/>
</dbReference>
<dbReference type="InterPro" id="IPR003171">
    <property type="entry name" value="Mehydrof_redctse-like"/>
</dbReference>
<comment type="pathway">
    <text evidence="2">One-carbon metabolism; tetrahydrofolate interconversion.</text>
</comment>
<dbReference type="GO" id="GO:0004489">
    <property type="term" value="F:methylenetetrahydrofolate reductase [NAD(P)H] activity"/>
    <property type="evidence" value="ECO:0007669"/>
    <property type="project" value="InterPro"/>
</dbReference>
<dbReference type="Pfam" id="PF02219">
    <property type="entry name" value="MTHFR"/>
    <property type="match status" value="1"/>
</dbReference>